<comment type="subcellular location">
    <subcellularLocation>
        <location evidence="1">Membrane</location>
        <topology evidence="1">Single-pass type I membrane protein</topology>
    </subcellularLocation>
</comment>
<evidence type="ECO:0000256" key="11">
    <source>
        <dbReference type="SAM" id="Phobius"/>
    </source>
</evidence>
<organism evidence="13 14">
    <name type="scientific">Cyprinodon variegatus</name>
    <name type="common">Sheepshead minnow</name>
    <dbReference type="NCBI Taxonomy" id="28743"/>
    <lineage>
        <taxon>Eukaryota</taxon>
        <taxon>Metazoa</taxon>
        <taxon>Chordata</taxon>
        <taxon>Craniata</taxon>
        <taxon>Vertebrata</taxon>
        <taxon>Euteleostomi</taxon>
        <taxon>Actinopterygii</taxon>
        <taxon>Neopterygii</taxon>
        <taxon>Teleostei</taxon>
        <taxon>Neoteleostei</taxon>
        <taxon>Acanthomorphata</taxon>
        <taxon>Ovalentaria</taxon>
        <taxon>Atherinomorphae</taxon>
        <taxon>Cyprinodontiformes</taxon>
        <taxon>Cyprinodontidae</taxon>
        <taxon>Cyprinodon</taxon>
    </lineage>
</organism>
<keyword evidence="4" id="KW-0732">Signal</keyword>
<dbReference type="PROSITE" id="PS50853">
    <property type="entry name" value="FN3"/>
    <property type="match status" value="2"/>
</dbReference>
<keyword evidence="14" id="KW-1185">Reference proteome</keyword>
<dbReference type="Ensembl" id="ENSCVAT00000006186.1">
    <property type="protein sequence ID" value="ENSCVAP00000005740.1"/>
    <property type="gene ID" value="ENSCVAG00000007167.1"/>
</dbReference>
<name>A0A3Q2FLJ5_CYPVA</name>
<evidence type="ECO:0000256" key="9">
    <source>
        <dbReference type="ARBA" id="ARBA00023180"/>
    </source>
</evidence>
<keyword evidence="3 11" id="KW-0812">Transmembrane</keyword>
<dbReference type="GeneTree" id="ENSGT00940000158915"/>
<feature type="transmembrane region" description="Helical" evidence="11">
    <location>
        <begin position="575"/>
        <end position="597"/>
    </location>
</feature>
<evidence type="ECO:0000256" key="5">
    <source>
        <dbReference type="ARBA" id="ARBA00022737"/>
    </source>
</evidence>
<dbReference type="STRING" id="28743.ENSCVAP00000005740"/>
<evidence type="ECO:0000259" key="12">
    <source>
        <dbReference type="PROSITE" id="PS50853"/>
    </source>
</evidence>
<reference evidence="13" key="2">
    <citation type="submission" date="2025-09" db="UniProtKB">
        <authorList>
            <consortium name="Ensembl"/>
        </authorList>
    </citation>
    <scope>IDENTIFICATION</scope>
</reference>
<dbReference type="Pfam" id="PF00041">
    <property type="entry name" value="fn3"/>
    <property type="match status" value="2"/>
</dbReference>
<evidence type="ECO:0000256" key="10">
    <source>
        <dbReference type="SAM" id="MobiDB-lite"/>
    </source>
</evidence>
<evidence type="ECO:0000313" key="13">
    <source>
        <dbReference type="Ensembl" id="ENSCVAP00000005740.1"/>
    </source>
</evidence>
<dbReference type="PANTHER" id="PTHR48423:SF1">
    <property type="entry name" value="INTERLEUKIN-27 RECEPTOR SUBUNIT ALPHA"/>
    <property type="match status" value="1"/>
</dbReference>
<dbReference type="InterPro" id="IPR013783">
    <property type="entry name" value="Ig-like_fold"/>
</dbReference>
<feature type="domain" description="Fibronectin type-III" evidence="12">
    <location>
        <begin position="479"/>
        <end position="571"/>
    </location>
</feature>
<evidence type="ECO:0000256" key="4">
    <source>
        <dbReference type="ARBA" id="ARBA00022729"/>
    </source>
</evidence>
<keyword evidence="7 11" id="KW-0472">Membrane</keyword>
<dbReference type="InterPro" id="IPR052672">
    <property type="entry name" value="Type1_Cytokine_Rcpt_Type2"/>
</dbReference>
<dbReference type="Proteomes" id="UP000265020">
    <property type="component" value="Unassembled WGS sequence"/>
</dbReference>
<evidence type="ECO:0000256" key="3">
    <source>
        <dbReference type="ARBA" id="ARBA00022692"/>
    </source>
</evidence>
<dbReference type="SMART" id="SM00060">
    <property type="entry name" value="FN3"/>
    <property type="match status" value="3"/>
</dbReference>
<evidence type="ECO:0000256" key="6">
    <source>
        <dbReference type="ARBA" id="ARBA00022989"/>
    </source>
</evidence>
<feature type="domain" description="Fibronectin type-III" evidence="12">
    <location>
        <begin position="380"/>
        <end position="475"/>
    </location>
</feature>
<dbReference type="InterPro" id="IPR036116">
    <property type="entry name" value="FN3_sf"/>
</dbReference>
<dbReference type="GO" id="GO:0005886">
    <property type="term" value="C:plasma membrane"/>
    <property type="evidence" value="ECO:0007669"/>
    <property type="project" value="UniProtKB-ARBA"/>
</dbReference>
<proteinExistence type="inferred from homology"/>
<evidence type="ECO:0000313" key="14">
    <source>
        <dbReference type="Proteomes" id="UP000265020"/>
    </source>
</evidence>
<keyword evidence="5" id="KW-0677">Repeat</keyword>
<dbReference type="SUPFAM" id="SSF49265">
    <property type="entry name" value="Fibronectin type III"/>
    <property type="match status" value="2"/>
</dbReference>
<keyword evidence="9" id="KW-0325">Glycoprotein</keyword>
<dbReference type="PANTHER" id="PTHR48423">
    <property type="entry name" value="INTERLEUKIN-27 RECEPTOR SUBUNIT ALPHA"/>
    <property type="match status" value="1"/>
</dbReference>
<dbReference type="CDD" id="cd00063">
    <property type="entry name" value="FN3"/>
    <property type="match status" value="2"/>
</dbReference>
<dbReference type="AlphaFoldDB" id="A0A3Q2FLJ5"/>
<sequence length="795" mass="88032">MFMEQRLAGVWTCLLGAGLFLAFTSVTSKAIPAPPKLIKCEFIQRSNVTCYWEPGDNPATFYTLEVVRVPSSCGIHYQSPNCSKALFTCSTSRLSCTASLTSGIKFDFCITVISHSVSGNVSSEPRCQPARKEGKLVGSFNSTVASIFIHYNVLTFRFLFDLVILHPAILDNVQQVNGSPKCLKVFWSTIMDFSVTETEIKQGNLNSQIEFAVKGQANVQVRNVTVTGYSFLVCFFSPDTFYRIRLRHRYQGPASPWSKWSNACEGTTAEDVPSAAPVLWREVVHASRDGGRLISLLWKPLPRLLANGRVRRYNVYCRTENGQILKDNGSCRTLLDVDTSCRLALPAVRCSCALTASTSAGTSPEDRVWIPGSSETEPPPPVKVTVEPLAGNRSMEVRWTSPPNLPVSGFVVEWLAVREKTSSVLYWEKLNSSCTKLVITDGVKPAERYAVSVKALYGEQGAGKNVTLHVYTLEGTPSAGPNVQVEHISGSLVELSWSPVPVELLHGFIRNYTLYYTTNNQPAKSITVPGHVHRYTLENMSPGIYDIFMSASTIAGTGPTGNRTNVHIGSEETSIVIWVVVPLLLMLVVLMVMVLLAQMKFAKRKLFHRIPDPSNSSLSRWNPQATCEGKKLVVEQEKPEVSFPEVIVLDKLQDLERTHSYVQICNPQILPYLHSSLPPTIASAKGYITNMAKTPSANDLATSPCIYSNVLCNQLNQSLPPLVLPPSYQYSQNGTVHISDLKEPPDGDSESLAFEFASSDLQRNFRLFLEQLESHKSQELIVHPSYFFIRQSSPD</sequence>
<reference evidence="13" key="1">
    <citation type="submission" date="2025-08" db="UniProtKB">
        <authorList>
            <consortium name="Ensembl"/>
        </authorList>
    </citation>
    <scope>IDENTIFICATION</scope>
</reference>
<dbReference type="Gene3D" id="2.60.40.10">
    <property type="entry name" value="Immunoglobulins"/>
    <property type="match status" value="5"/>
</dbReference>
<protein>
    <submittedName>
        <fullName evidence="13">Interleukin-6 receptor subunit beta-like</fullName>
    </submittedName>
</protein>
<evidence type="ECO:0000256" key="7">
    <source>
        <dbReference type="ARBA" id="ARBA00023136"/>
    </source>
</evidence>
<comment type="similarity">
    <text evidence="2">Belongs to the type I cytokine receptor family. Type 2 subfamily.</text>
</comment>
<accession>A0A3Q2FLJ5</accession>
<feature type="region of interest" description="Disordered" evidence="10">
    <location>
        <begin position="364"/>
        <end position="383"/>
    </location>
</feature>
<keyword evidence="8" id="KW-0675">Receptor</keyword>
<keyword evidence="6 11" id="KW-1133">Transmembrane helix</keyword>
<evidence type="ECO:0000256" key="1">
    <source>
        <dbReference type="ARBA" id="ARBA00004479"/>
    </source>
</evidence>
<evidence type="ECO:0000256" key="8">
    <source>
        <dbReference type="ARBA" id="ARBA00023170"/>
    </source>
</evidence>
<evidence type="ECO:0000256" key="2">
    <source>
        <dbReference type="ARBA" id="ARBA00008921"/>
    </source>
</evidence>
<dbReference type="InterPro" id="IPR003961">
    <property type="entry name" value="FN3_dom"/>
</dbReference>